<protein>
    <submittedName>
        <fullName evidence="4">Cell wall binding domain-containing protein</fullName>
    </submittedName>
</protein>
<feature type="chain" id="PRO_5038353091" evidence="2">
    <location>
        <begin position="22"/>
        <end position="1802"/>
    </location>
</feature>
<evidence type="ECO:0000313" key="4">
    <source>
        <dbReference type="EMBL" id="ADL33012.1"/>
    </source>
</evidence>
<feature type="region of interest" description="Disordered" evidence="1">
    <location>
        <begin position="41"/>
        <end position="103"/>
    </location>
</feature>
<dbReference type="Proteomes" id="UP000001299">
    <property type="component" value="Chromosome 1"/>
</dbReference>
<feature type="compositionally biased region" description="Basic and acidic residues" evidence="1">
    <location>
        <begin position="92"/>
        <end position="103"/>
    </location>
</feature>
<dbReference type="Gene3D" id="3.20.20.140">
    <property type="entry name" value="Metal-dependent hydrolases"/>
    <property type="match status" value="1"/>
</dbReference>
<dbReference type="SUPFAM" id="SSF89550">
    <property type="entry name" value="PHP domain-like"/>
    <property type="match status" value="1"/>
</dbReference>
<dbReference type="NCBIfam" id="NF038032">
    <property type="entry name" value="CehA_McbA_metalo"/>
    <property type="match status" value="1"/>
</dbReference>
<dbReference type="InterPro" id="IPR016195">
    <property type="entry name" value="Pol/histidinol_Pase-like"/>
</dbReference>
<feature type="compositionally biased region" description="Low complexity" evidence="1">
    <location>
        <begin position="41"/>
        <end position="50"/>
    </location>
</feature>
<dbReference type="SUPFAM" id="SSF69360">
    <property type="entry name" value="Cell wall binding repeat"/>
    <property type="match status" value="2"/>
</dbReference>
<evidence type="ECO:0000259" key="3">
    <source>
        <dbReference type="Pfam" id="PF03174"/>
    </source>
</evidence>
<dbReference type="eggNOG" id="COG5263">
    <property type="taxonomic scope" value="Bacteria"/>
</dbReference>
<dbReference type="Gene3D" id="2.10.270.10">
    <property type="entry name" value="Cholin Binding"/>
    <property type="match status" value="3"/>
</dbReference>
<evidence type="ECO:0000256" key="2">
    <source>
        <dbReference type="SAM" id="SignalP"/>
    </source>
</evidence>
<dbReference type="eggNOG" id="COG1387">
    <property type="taxonomic scope" value="Bacteria"/>
</dbReference>
<feature type="compositionally biased region" description="Low complexity" evidence="1">
    <location>
        <begin position="59"/>
        <end position="70"/>
    </location>
</feature>
<organism evidence="4 5">
    <name type="scientific">Butyrivibrio proteoclasticus (strain ATCC 51982 / DSM 14932 / B316)</name>
    <name type="common">Clostridium proteoclasticum</name>
    <dbReference type="NCBI Taxonomy" id="515622"/>
    <lineage>
        <taxon>Bacteria</taxon>
        <taxon>Bacillati</taxon>
        <taxon>Bacillota</taxon>
        <taxon>Clostridia</taxon>
        <taxon>Lachnospirales</taxon>
        <taxon>Lachnospiraceae</taxon>
        <taxon>Butyrivibrio</taxon>
    </lineage>
</organism>
<evidence type="ECO:0000256" key="1">
    <source>
        <dbReference type="SAM" id="MobiDB-lite"/>
    </source>
</evidence>
<keyword evidence="2" id="KW-0732">Signal</keyword>
<accession>E0RXH4</accession>
<dbReference type="SUPFAM" id="SSF52317">
    <property type="entry name" value="Class I glutamine amidotransferase-like"/>
    <property type="match status" value="1"/>
</dbReference>
<reference evidence="4 5" key="1">
    <citation type="journal article" date="2010" name="PLoS ONE">
        <title>The glycobiome of the rumen bacterium Butyrivibrio proteoclasticus B316(T) highlights adaptation to a polysaccharide-rich environment.</title>
        <authorList>
            <person name="Kelly W.J."/>
            <person name="Leahy S.C."/>
            <person name="Altermann E."/>
            <person name="Yeoman C.J."/>
            <person name="Dunne J.C."/>
            <person name="Kong Z."/>
            <person name="Pacheco D.M."/>
            <person name="Li D."/>
            <person name="Noel S.J."/>
            <person name="Moon C.D."/>
            <person name="Cookson A.L."/>
            <person name="Attwood G.T."/>
        </authorList>
    </citation>
    <scope>NUCLEOTIDE SEQUENCE [LARGE SCALE GENOMIC DNA]</scope>
    <source>
        <strain evidence="5">ATCC 51982 / DSM 14932 / B316</strain>
    </source>
</reference>
<dbReference type="InterPro" id="IPR029062">
    <property type="entry name" value="Class_I_gatase-like"/>
</dbReference>
<keyword evidence="5" id="KW-1185">Reference proteome</keyword>
<feature type="compositionally biased region" description="Acidic residues" evidence="1">
    <location>
        <begin position="82"/>
        <end position="91"/>
    </location>
</feature>
<dbReference type="STRING" id="515622.bpr_I0264"/>
<dbReference type="KEGG" id="bpb:bpr_I0264"/>
<feature type="domain" description="Chitobiase C-terminal" evidence="3">
    <location>
        <begin position="598"/>
        <end position="641"/>
    </location>
</feature>
<dbReference type="InterPro" id="IPR013783">
    <property type="entry name" value="Ig-like_fold"/>
</dbReference>
<proteinExistence type="predicted"/>
<feature type="signal peptide" evidence="2">
    <location>
        <begin position="1"/>
        <end position="21"/>
    </location>
</feature>
<evidence type="ECO:0000313" key="5">
    <source>
        <dbReference type="Proteomes" id="UP000001299"/>
    </source>
</evidence>
<gene>
    <name evidence="4" type="ordered locus">bpr_I0264</name>
</gene>
<dbReference type="Pfam" id="PF03174">
    <property type="entry name" value="CHB_HEX_C"/>
    <property type="match status" value="1"/>
</dbReference>
<dbReference type="RefSeq" id="WP_013279669.1">
    <property type="nucleotide sequence ID" value="NC_014387.1"/>
</dbReference>
<dbReference type="Gene3D" id="2.60.40.10">
    <property type="entry name" value="Immunoglobulins"/>
    <property type="match status" value="1"/>
</dbReference>
<dbReference type="InterPro" id="IPR004867">
    <property type="entry name" value="CHB_C_dom"/>
</dbReference>
<name>E0RXH4_BUTPB</name>
<dbReference type="EMBL" id="CP001810">
    <property type="protein sequence ID" value="ADL33012.1"/>
    <property type="molecule type" value="Genomic_DNA"/>
</dbReference>
<dbReference type="HOGENOM" id="CLU_002019_0_0_9"/>
<sequence length="1802" mass="195306">MKNRKRILAFILAGFMSVTTAFQSTSAVVYATEGTEIAVEASSAASSQEDAVVDESLEASEAGSLASSEGTSVEKEVTENPEVTEEALEGAEETKEAEKDVDKAADAQAEVSISTVKEVKEKASGEFTVKGVIVYVNGKNAYLQDDTGAICLYGISELAVGNLVTAKGTYQDYNGLLELSGATLVENDTTNTKDYPFVTFDGDEIATLVANHDDYECQRVILKNVTVGSKADIGKSKVTLTSGSSSVLVFDKSNITKAFGDIEEGTKVNVTAVVSDYKGLQVVLYSDDSHKMVEVVPSEPSEPTDPSVIEIDDSVTLNIASFAGSDVSAFDGDLVVYADGTVANDGANKDHEITAYIGGKQASPVYTYSSSGTSYSIIGSKGMKSGDYYQLTISGKGYGLYKLAFSMKGSNTGAKNWTVSYSTDGENYSNIGDKFTVSANWAEYSFSVPAVVKHVDKLYFRVGPSDNTSIKGAEIGTGGVNRLTPISVTGSPVEAPDITAPAEVEPVAGEIPYDTALTMTCKTEGATIYYSVNGSDFEVYDDANKPVLTQEMFVAASELDVVKKAVVTTYATCDGRKDSVKKDYIYTQAQVATVKASPNGGAVRLNSAVTLATATEGAKIEYSLDNGETWTEYTDPFLLKELPATVLAKANLEGYAESPVATFEFTQRINEEYNIYFGQLHSHTNYSDGAGSCDEAFNHAANEVDNLDFLAVTDHSNSFDNDTSATITDGSASSEWKEGHELADKYTSDDFVGLYGYEMTWSGGAPGHMNTFNTGGFMSRNMTGYESKSRTALQNYYAQLVNTPESISMFNHPGTTFGDFYDFAYYSKANDQQITLIEVGNGEGAIGSAGYFPSYEYYTRALDKGWHIAPANNQDNHKGRWGDANTGRTVILADSLTRENIYDAIRNMRVYATEDNDLHIYYTLNGMEMGTILDEQPSEVNIKVKTSDATDSGRMNVEVIANGGVTVASKTVDEAAAETTFTLEPNFNYYYIRVTQADGNIAVTAPVWLSDVEAVGISSLSTDTALPVAGEALNIKAALYNNEASDFDITSITYTVSGEIVHVTELTDENNKIKSQGELVDSFELVQNDEGMKQIAVTMTGYLNGVSKTYTATLDLVFISPEMVTHVVVDGSHLNDYVNGYYSGNVGNFADIAAGDNVKVDVVTGEITAQTLADASVFVVSAPNKNTKYGEVKHFEDSFIELVKEYVARGGNLIVCGLADYQDTKDGQSSTEINKLLAAIGATTRINSDEIVDNDKNGGQEYRLYFSNFNRDCYLTEGVTSTQTYSAYSGCSVRLDPAAVAAGTAEAVVYGHETTYTKDCKQFDEHYVEVPKGSVVAAARETLSSGSDVLVTGTVFLSNFEVKSELDYGGQEFYANRNILLNYLAQNKKEIKVSTIAEMRQGNPGDIFTVEGYVTAGTAVEGNKFFDTIYVQDDTAGTTVFPVADTGIEVGTKVRLTGFVDGYQGDLEIQIYNYKILDGEKKVIEPAKVTTKEAADYNALGGSLLKVEGKVTKVVTNSSGVDYFYVVDESGVEARVFIDGYILASDGNDTVSEDVKVGNTISAVGLSYYNPDGACLRVRDRAEIELVKTSDEPEAKLVKKYGKYYYMTEDGEKLTGFHAVDGVLRFFNESTGVMAVNKWITVDGKKYRAVEDGRIAANEIIREYGSDYYLGEDGVLVTGIIEYNGNKYCARSNGKIAKSGLLEIDGEYYIPNSDGTLKHDVKTDIYFSEYILGSDCKAVKGFTTYDGQRYYCKSNGRVAKDYMFTVDGYTYYAKKDGTLAVSETITRYFKKYTFDENGHLVK</sequence>